<dbReference type="GO" id="GO:0046599">
    <property type="term" value="P:regulation of centriole replication"/>
    <property type="evidence" value="ECO:0007669"/>
    <property type="project" value="TreeGrafter"/>
</dbReference>
<dbReference type="PANTHER" id="PTHR21553:SF24">
    <property type="entry name" value="(E2-INDEPENDENT) E3 UBIQUITIN-CONJUGATING ENZYME FATS"/>
    <property type="match status" value="1"/>
</dbReference>
<dbReference type="GeneTree" id="ENSGT00940000153123"/>
<reference evidence="6" key="3">
    <citation type="submission" date="2025-09" db="UniProtKB">
        <authorList>
            <consortium name="Ensembl"/>
        </authorList>
    </citation>
    <scope>IDENTIFICATION</scope>
</reference>
<dbReference type="InParanoid" id="A0A669E7C1"/>
<dbReference type="GO" id="GO:0005814">
    <property type="term" value="C:centriole"/>
    <property type="evidence" value="ECO:0007669"/>
    <property type="project" value="TreeGrafter"/>
</dbReference>
<reference evidence="6" key="2">
    <citation type="submission" date="2025-08" db="UniProtKB">
        <authorList>
            <consortium name="Ensembl"/>
        </authorList>
    </citation>
    <scope>IDENTIFICATION</scope>
</reference>
<dbReference type="GeneID" id="100703225"/>
<keyword evidence="2" id="KW-0963">Cytoplasm</keyword>
<evidence type="ECO:0000256" key="2">
    <source>
        <dbReference type="ARBA" id="ARBA00022490"/>
    </source>
</evidence>
<feature type="compositionally biased region" description="Polar residues" evidence="4">
    <location>
        <begin position="155"/>
        <end position="167"/>
    </location>
</feature>
<gene>
    <name evidence="6" type="primary">LOC100703225</name>
</gene>
<sequence length="432" mass="49039">MRVSVSQLNVCRPNPTYLMPSDFRRAYSPADGLAVKDPGKKKVQLVHCRLSYTEEDRKQEVIGGSEKNLLSSQPSYRSCVYHEVPLRCTRSFVFLDKPLCISLVELQGKGACKPALCRSTLSIRLGASSCHRSSKDSKPAKRNEGYVKSRAAVLDSNQPNGRESTSGRCRGPLSKHGGYRFNRTPPACGVNSKNEDSDTHCLSNTLGLLSFRGPGPSNTKTGTQKGNADEASFSAWRNFRHRQHTFKTGSVVSETWSKQGTSEEIWKGQKDDCSTETERVSTLDKTCYYDSQLKTSSLEGTPKTLSLQEALELFRPDFISRSQGRLRRLEQRARIRKSLQDSNPDLVQGLRENRVKQKRNCTTPDPLSDNLFKPRERSISSREMQLRSRRIYNMLPEVTKRKEEEKRRAVSQTNRLRAEVFKKRILDQVLQR</sequence>
<dbReference type="GO" id="GO:0005829">
    <property type="term" value="C:cytosol"/>
    <property type="evidence" value="ECO:0007669"/>
    <property type="project" value="TreeGrafter"/>
</dbReference>
<feature type="compositionally biased region" description="Basic and acidic residues" evidence="4">
    <location>
        <begin position="133"/>
        <end position="147"/>
    </location>
</feature>
<dbReference type="AlphaFoldDB" id="A0A669E7C1"/>
<dbReference type="Ensembl" id="ENSONIT00000071862.1">
    <property type="protein sequence ID" value="ENSONIP00000068970.1"/>
    <property type="gene ID" value="ENSONIG00000033335.1"/>
</dbReference>
<evidence type="ECO:0000256" key="3">
    <source>
        <dbReference type="ARBA" id="ARBA00023212"/>
    </source>
</evidence>
<dbReference type="OrthoDB" id="8899035at2759"/>
<dbReference type="GO" id="GO:0008017">
    <property type="term" value="F:microtubule binding"/>
    <property type="evidence" value="ECO:0007669"/>
    <property type="project" value="TreeGrafter"/>
</dbReference>
<feature type="region of interest" description="Disordered" evidence="4">
    <location>
        <begin position="130"/>
        <end position="176"/>
    </location>
</feature>
<organism evidence="6 7">
    <name type="scientific">Oreochromis niloticus</name>
    <name type="common">Nile tilapia</name>
    <name type="synonym">Tilapia nilotica</name>
    <dbReference type="NCBI Taxonomy" id="8128"/>
    <lineage>
        <taxon>Eukaryota</taxon>
        <taxon>Metazoa</taxon>
        <taxon>Chordata</taxon>
        <taxon>Craniata</taxon>
        <taxon>Vertebrata</taxon>
        <taxon>Euteleostomi</taxon>
        <taxon>Actinopterygii</taxon>
        <taxon>Neopterygii</taxon>
        <taxon>Teleostei</taxon>
        <taxon>Neoteleostei</taxon>
        <taxon>Acanthomorphata</taxon>
        <taxon>Ovalentaria</taxon>
        <taxon>Cichlomorphae</taxon>
        <taxon>Cichliformes</taxon>
        <taxon>Cichlidae</taxon>
        <taxon>African cichlids</taxon>
        <taxon>Pseudocrenilabrinae</taxon>
        <taxon>Oreochromini</taxon>
        <taxon>Oreochromis</taxon>
    </lineage>
</organism>
<feature type="domain" description="ALMS motif" evidence="5">
    <location>
        <begin position="303"/>
        <end position="432"/>
    </location>
</feature>
<reference evidence="7" key="1">
    <citation type="submission" date="2012-01" db="EMBL/GenBank/DDBJ databases">
        <title>The Genome Sequence of Oreochromis niloticus (Nile Tilapia).</title>
        <authorList>
            <consortium name="Broad Institute Genome Assembly Team"/>
            <consortium name="Broad Institute Sequencing Platform"/>
            <person name="Di Palma F."/>
            <person name="Johnson J."/>
            <person name="Lander E.S."/>
            <person name="Lindblad-Toh K."/>
        </authorList>
    </citation>
    <scope>NUCLEOTIDE SEQUENCE [LARGE SCALE GENOMIC DNA]</scope>
</reference>
<dbReference type="Pfam" id="PF15309">
    <property type="entry name" value="ALMS_motif"/>
    <property type="match status" value="1"/>
</dbReference>
<dbReference type="InterPro" id="IPR029299">
    <property type="entry name" value="ALMS_motif"/>
</dbReference>
<dbReference type="RefSeq" id="XP_005474303.1">
    <property type="nucleotide sequence ID" value="XM_005474246.2"/>
</dbReference>
<evidence type="ECO:0000259" key="5">
    <source>
        <dbReference type="Pfam" id="PF15309"/>
    </source>
</evidence>
<keyword evidence="7" id="KW-1185">Reference proteome</keyword>
<evidence type="ECO:0000256" key="1">
    <source>
        <dbReference type="ARBA" id="ARBA00004300"/>
    </source>
</evidence>
<evidence type="ECO:0000313" key="6">
    <source>
        <dbReference type="Ensembl" id="ENSONIP00000068970.1"/>
    </source>
</evidence>
<keyword evidence="3" id="KW-0206">Cytoskeleton</keyword>
<proteinExistence type="predicted"/>
<protein>
    <submittedName>
        <fullName evidence="6">Uncharacterized LOC100703225</fullName>
    </submittedName>
</protein>
<evidence type="ECO:0000256" key="4">
    <source>
        <dbReference type="SAM" id="MobiDB-lite"/>
    </source>
</evidence>
<name>A0A669E7C1_ORENI</name>
<dbReference type="KEGG" id="onl:100703225"/>
<comment type="subcellular location">
    <subcellularLocation>
        <location evidence="1">Cytoplasm</location>
        <location evidence="1">Cytoskeleton</location>
        <location evidence="1">Microtubule organizing center</location>
        <location evidence="1">Centrosome</location>
    </subcellularLocation>
</comment>
<dbReference type="GO" id="GO:0005813">
    <property type="term" value="C:centrosome"/>
    <property type="evidence" value="ECO:0007669"/>
    <property type="project" value="UniProtKB-SubCell"/>
</dbReference>
<dbReference type="PANTHER" id="PTHR21553">
    <property type="entry name" value="ALMS1-RELATED"/>
    <property type="match status" value="1"/>
</dbReference>
<dbReference type="Proteomes" id="UP000005207">
    <property type="component" value="Linkage group LG13"/>
</dbReference>
<evidence type="ECO:0000313" key="7">
    <source>
        <dbReference type="Proteomes" id="UP000005207"/>
    </source>
</evidence>
<dbReference type="RefSeq" id="XP_013126729.1">
    <property type="nucleotide sequence ID" value="XM_013271275.3"/>
</dbReference>
<accession>A0A669E7C1</accession>
<dbReference type="OMA" id="LEWFHTH"/>